<comment type="catalytic activity">
    <reaction evidence="7">
        <text>D-fructose + ATP = D-fructose 6-phosphate + ADP + H(+)</text>
        <dbReference type="Rhea" id="RHEA:16125"/>
        <dbReference type="ChEBI" id="CHEBI:15378"/>
        <dbReference type="ChEBI" id="CHEBI:30616"/>
        <dbReference type="ChEBI" id="CHEBI:37721"/>
        <dbReference type="ChEBI" id="CHEBI:61527"/>
        <dbReference type="ChEBI" id="CHEBI:456216"/>
        <dbReference type="EC" id="2.7.1.4"/>
    </reaction>
</comment>
<dbReference type="Proteomes" id="UP000016638">
    <property type="component" value="Unassembled WGS sequence"/>
</dbReference>
<comment type="caution">
    <text evidence="8">The sequence shown here is derived from an EMBL/GenBank/DDBJ whole genome shotgun (WGS) entry which is preliminary data.</text>
</comment>
<dbReference type="PANTHER" id="PTHR42742">
    <property type="entry name" value="TRANSCRIPTIONAL REPRESSOR MPRA"/>
    <property type="match status" value="1"/>
</dbReference>
<keyword evidence="9" id="KW-1185">Reference proteome</keyword>
<protein>
    <recommendedName>
        <fullName evidence="6">fructokinase</fullName>
        <ecNumber evidence="6">2.7.1.4</ecNumber>
    </recommendedName>
</protein>
<organism evidence="8 9">
    <name type="scientific">Olsenella profusa F0195</name>
    <dbReference type="NCBI Taxonomy" id="1125712"/>
    <lineage>
        <taxon>Bacteria</taxon>
        <taxon>Bacillati</taxon>
        <taxon>Actinomycetota</taxon>
        <taxon>Coriobacteriia</taxon>
        <taxon>Coriobacteriales</taxon>
        <taxon>Atopobiaceae</taxon>
        <taxon>Olsenella</taxon>
    </lineage>
</organism>
<dbReference type="InterPro" id="IPR043129">
    <property type="entry name" value="ATPase_NBD"/>
</dbReference>
<dbReference type="PATRIC" id="fig|1125712.3.peg.625"/>
<dbReference type="AlphaFoldDB" id="U2TUS3"/>
<name>U2TUS3_9ACTN</name>
<reference evidence="8 9" key="1">
    <citation type="submission" date="2013-08" db="EMBL/GenBank/DDBJ databases">
        <authorList>
            <person name="Durkin A.S."/>
            <person name="Haft D.R."/>
            <person name="McCorrison J."/>
            <person name="Torralba M."/>
            <person name="Gillis M."/>
            <person name="Haft D.H."/>
            <person name="Methe B."/>
            <person name="Sutton G."/>
            <person name="Nelson K.E."/>
        </authorList>
    </citation>
    <scope>NUCLEOTIDE SEQUENCE [LARGE SCALE GENOMIC DNA]</scope>
    <source>
        <strain evidence="8 9">F0195</strain>
    </source>
</reference>
<evidence type="ECO:0000313" key="9">
    <source>
        <dbReference type="Proteomes" id="UP000016638"/>
    </source>
</evidence>
<dbReference type="RefSeq" id="WP_021725441.1">
    <property type="nucleotide sequence ID" value="NZ_AWEZ01000020.1"/>
</dbReference>
<dbReference type="eggNOG" id="COG1940">
    <property type="taxonomic scope" value="Bacteria"/>
</dbReference>
<dbReference type="PANTHER" id="PTHR42742:SF3">
    <property type="entry name" value="FRUCTOKINASE"/>
    <property type="match status" value="1"/>
</dbReference>
<evidence type="ECO:0000256" key="6">
    <source>
        <dbReference type="ARBA" id="ARBA00038887"/>
    </source>
</evidence>
<dbReference type="GO" id="GO:0008865">
    <property type="term" value="F:fructokinase activity"/>
    <property type="evidence" value="ECO:0007669"/>
    <property type="project" value="UniProtKB-EC"/>
</dbReference>
<dbReference type="CDD" id="cd24067">
    <property type="entry name" value="ASKHA_NBD_ROK_BsFRK-like"/>
    <property type="match status" value="1"/>
</dbReference>
<dbReference type="PROSITE" id="PS01125">
    <property type="entry name" value="ROK"/>
    <property type="match status" value="1"/>
</dbReference>
<accession>U2TUS3</accession>
<dbReference type="GO" id="GO:0046872">
    <property type="term" value="F:metal ion binding"/>
    <property type="evidence" value="ECO:0007669"/>
    <property type="project" value="UniProtKB-KW"/>
</dbReference>
<comment type="cofactor">
    <cofactor evidence="1">
        <name>Mg(2+)</name>
        <dbReference type="ChEBI" id="CHEBI:18420"/>
    </cofactor>
</comment>
<dbReference type="SUPFAM" id="SSF53067">
    <property type="entry name" value="Actin-like ATPase domain"/>
    <property type="match status" value="1"/>
</dbReference>
<proteinExistence type="inferred from homology"/>
<dbReference type="InterPro" id="IPR049874">
    <property type="entry name" value="ROK_cs"/>
</dbReference>
<dbReference type="InterPro" id="IPR000600">
    <property type="entry name" value="ROK"/>
</dbReference>
<evidence type="ECO:0000256" key="7">
    <source>
        <dbReference type="ARBA" id="ARBA00048451"/>
    </source>
</evidence>
<gene>
    <name evidence="8" type="ORF">HMPREF1316_1566</name>
</gene>
<dbReference type="InterPro" id="IPR051804">
    <property type="entry name" value="Carb_Metab_Reg_Kinase/Isom"/>
</dbReference>
<dbReference type="Pfam" id="PF00480">
    <property type="entry name" value="ROK"/>
    <property type="match status" value="1"/>
</dbReference>
<evidence type="ECO:0000256" key="1">
    <source>
        <dbReference type="ARBA" id="ARBA00001946"/>
    </source>
</evidence>
<sequence length="299" mass="31800">MSRIGGIEAGGTKMVLAVGDGTGDVFERTQIPTTDPAQCVPHMVEWFRSRDIDALGIGAFGPTCVSPSDPRYGQILETPKSAWKYHHFRGDFMRELGIPVGYDTDVNAACLGEATFGAARGCDCVVYVTVGTGIGAGVMIEGTLLHGMLHPEAGHIVVPKVEGDRGRSVCPYHDSCLEGMASGPSIERRWGKKAADLASDDRVWDLEAAYLAEGVSTYVLCYAPQRIVLGGGVMSQGQLFPLVRDKVQEILHGYIATSQVENISEYIVPAGCGGAQGILGAIELGRRALCAEQLDTKAV</sequence>
<keyword evidence="4" id="KW-0862">Zinc</keyword>
<keyword evidence="8" id="KW-0418">Kinase</keyword>
<dbReference type="Gene3D" id="3.30.420.40">
    <property type="match status" value="2"/>
</dbReference>
<dbReference type="STRING" id="1125712.HMPREF1316_1566"/>
<comment type="similarity">
    <text evidence="2">Belongs to the ROK (NagC/XylR) family.</text>
</comment>
<keyword evidence="8" id="KW-0808">Transferase</keyword>
<evidence type="ECO:0000256" key="3">
    <source>
        <dbReference type="ARBA" id="ARBA00022723"/>
    </source>
</evidence>
<evidence type="ECO:0000313" key="8">
    <source>
        <dbReference type="EMBL" id="ERL09813.1"/>
    </source>
</evidence>
<evidence type="ECO:0000256" key="5">
    <source>
        <dbReference type="ARBA" id="ARBA00022842"/>
    </source>
</evidence>
<dbReference type="OrthoDB" id="9783435at2"/>
<keyword evidence="3" id="KW-0479">Metal-binding</keyword>
<keyword evidence="5" id="KW-0460">Magnesium</keyword>
<evidence type="ECO:0000256" key="2">
    <source>
        <dbReference type="ARBA" id="ARBA00006479"/>
    </source>
</evidence>
<dbReference type="EC" id="2.7.1.4" evidence="6"/>
<dbReference type="EMBL" id="AWEZ01000020">
    <property type="protein sequence ID" value="ERL09813.1"/>
    <property type="molecule type" value="Genomic_DNA"/>
</dbReference>
<evidence type="ECO:0000256" key="4">
    <source>
        <dbReference type="ARBA" id="ARBA00022833"/>
    </source>
</evidence>